<evidence type="ECO:0000256" key="5">
    <source>
        <dbReference type="ARBA" id="ARBA00022777"/>
    </source>
</evidence>
<dbReference type="InterPro" id="IPR000719">
    <property type="entry name" value="Prot_kinase_dom"/>
</dbReference>
<evidence type="ECO:0000256" key="2">
    <source>
        <dbReference type="ARBA" id="ARBA00022527"/>
    </source>
</evidence>
<dbReference type="InterPro" id="IPR011009">
    <property type="entry name" value="Kinase-like_dom_sf"/>
</dbReference>
<evidence type="ECO:0000256" key="1">
    <source>
        <dbReference type="ARBA" id="ARBA00006529"/>
    </source>
</evidence>
<dbReference type="PROSITE" id="PS00108">
    <property type="entry name" value="PROTEIN_KINASE_ST"/>
    <property type="match status" value="1"/>
</dbReference>
<dbReference type="SUPFAM" id="SSF56112">
    <property type="entry name" value="Protein kinase-like (PK-like)"/>
    <property type="match status" value="1"/>
</dbReference>
<dbReference type="Pfam" id="PF12874">
    <property type="entry name" value="zf-met"/>
    <property type="match status" value="1"/>
</dbReference>
<dbReference type="Gene3D" id="3.30.200.20">
    <property type="entry name" value="Phosphorylase Kinase, domain 1"/>
    <property type="match status" value="1"/>
</dbReference>
<dbReference type="EMBL" id="JAGHQL010000174">
    <property type="protein sequence ID" value="KAH0536891.1"/>
    <property type="molecule type" value="Genomic_DNA"/>
</dbReference>
<evidence type="ECO:0000256" key="3">
    <source>
        <dbReference type="ARBA" id="ARBA00022679"/>
    </source>
</evidence>
<keyword evidence="3" id="KW-0808">Transferase</keyword>
<dbReference type="InterPro" id="IPR013087">
    <property type="entry name" value="Znf_C2H2_type"/>
</dbReference>
<dbReference type="SMART" id="SM00220">
    <property type="entry name" value="S_TKc"/>
    <property type="match status" value="1"/>
</dbReference>
<gene>
    <name evidence="9" type="ORF">FGG08_006262</name>
</gene>
<evidence type="ECO:0000259" key="8">
    <source>
        <dbReference type="PROSITE" id="PS50011"/>
    </source>
</evidence>
<dbReference type="OrthoDB" id="4062651at2759"/>
<feature type="domain" description="Protein kinase" evidence="8">
    <location>
        <begin position="257"/>
        <end position="557"/>
    </location>
</feature>
<sequence length="572" mass="64704">MRRQRKVSCPICRDSFADEGALHRHQKSLSDHPFCDKCNRSFRSFDALHRHFSDLSDTHLLCEKCDRPFGSLKSLNQHYAAIPDHPFCETCDRRFTSFESLDQHYSAREDHPFCDECNRRFTSFESLDQHCSARDDHPFCDECSRPFNSFTALDQHLQNSSRHSFSVSQRRSGVTAKSLSKSLDWWLTTLPTSRPRPDTPPSTLTHSAEAILGTQALLVSPQQEASPVETGPECAIWSNWSGRGQHVDYEREADIPLGERRYLGHGSSGAVFEVICQGVALAMKLICLNRWTRREDINEIKITQKLRYHHIVRLIGSYTQGNKLGILLWPVAICDLGSFLDELDDYSMSGKCTIIDNLGLDPRPGGVGSPRDPCLFIRRLHGCLANTIEYLHSNRVRHKDIKSRNVLLTRDGVILTDFGISRDLADLSQSATDGLIRGTYKYCAPEVARYEEHGRAADIYSLGCIFLEMNTVFYDLRLASLFQSLEGTTEGTSFQNDPQNLSRWVERMRQRSRELGGEADEDFFGVLNAMLSEDPGDRPTAEMLARRLYEIGGSPSLLHARCCEAAPELATS</sequence>
<feature type="binding site" evidence="7">
    <location>
        <position position="284"/>
    </location>
    <ligand>
        <name>ATP</name>
        <dbReference type="ChEBI" id="CHEBI:30616"/>
    </ligand>
</feature>
<proteinExistence type="inferred from homology"/>
<keyword evidence="2" id="KW-0723">Serine/threonine-protein kinase</keyword>
<dbReference type="GO" id="GO:0004674">
    <property type="term" value="F:protein serine/threonine kinase activity"/>
    <property type="evidence" value="ECO:0007669"/>
    <property type="project" value="UniProtKB-KW"/>
</dbReference>
<dbReference type="SMART" id="SM00355">
    <property type="entry name" value="ZnF_C2H2"/>
    <property type="match status" value="6"/>
</dbReference>
<keyword evidence="6 7" id="KW-0067">ATP-binding</keyword>
<dbReference type="PROSITE" id="PS50011">
    <property type="entry name" value="PROTEIN_KINASE_DOM"/>
    <property type="match status" value="1"/>
</dbReference>
<dbReference type="Gene3D" id="1.10.510.10">
    <property type="entry name" value="Transferase(Phosphotransferase) domain 1"/>
    <property type="match status" value="1"/>
</dbReference>
<keyword evidence="5" id="KW-0418">Kinase</keyword>
<dbReference type="PANTHER" id="PTHR11584">
    <property type="entry name" value="SERINE/THREONINE PROTEIN KINASE"/>
    <property type="match status" value="1"/>
</dbReference>
<dbReference type="PROSITE" id="PS00107">
    <property type="entry name" value="PROTEIN_KINASE_ATP"/>
    <property type="match status" value="1"/>
</dbReference>
<dbReference type="GO" id="GO:0005524">
    <property type="term" value="F:ATP binding"/>
    <property type="evidence" value="ECO:0007669"/>
    <property type="project" value="UniProtKB-UniRule"/>
</dbReference>
<evidence type="ECO:0000313" key="9">
    <source>
        <dbReference type="EMBL" id="KAH0536891.1"/>
    </source>
</evidence>
<dbReference type="InterPro" id="IPR017441">
    <property type="entry name" value="Protein_kinase_ATP_BS"/>
</dbReference>
<keyword evidence="4 7" id="KW-0547">Nucleotide-binding</keyword>
<evidence type="ECO:0000256" key="4">
    <source>
        <dbReference type="ARBA" id="ARBA00022741"/>
    </source>
</evidence>
<dbReference type="PANTHER" id="PTHR11584:SF369">
    <property type="entry name" value="MITOGEN-ACTIVATED PROTEIN KINASE KINASE KINASE 19-RELATED"/>
    <property type="match status" value="1"/>
</dbReference>
<dbReference type="AlphaFoldDB" id="A0A9P8HWE4"/>
<evidence type="ECO:0000256" key="6">
    <source>
        <dbReference type="ARBA" id="ARBA00022840"/>
    </source>
</evidence>
<name>A0A9P8HWE4_9PEZI</name>
<keyword evidence="10" id="KW-1185">Reference proteome</keyword>
<reference evidence="9" key="1">
    <citation type="submission" date="2021-03" db="EMBL/GenBank/DDBJ databases">
        <title>Comparative genomics and phylogenomic investigation of the class Geoglossomycetes provide insights into ecological specialization and systematics.</title>
        <authorList>
            <person name="Melie T."/>
            <person name="Pirro S."/>
            <person name="Miller A.N."/>
            <person name="Quandt A."/>
        </authorList>
    </citation>
    <scope>NUCLEOTIDE SEQUENCE</scope>
    <source>
        <strain evidence="9">GBOQ0MN5Z8</strain>
    </source>
</reference>
<organism evidence="9 10">
    <name type="scientific">Glutinoglossum americanum</name>
    <dbReference type="NCBI Taxonomy" id="1670608"/>
    <lineage>
        <taxon>Eukaryota</taxon>
        <taxon>Fungi</taxon>
        <taxon>Dikarya</taxon>
        <taxon>Ascomycota</taxon>
        <taxon>Pezizomycotina</taxon>
        <taxon>Geoglossomycetes</taxon>
        <taxon>Geoglossales</taxon>
        <taxon>Geoglossaceae</taxon>
        <taxon>Glutinoglossum</taxon>
    </lineage>
</organism>
<dbReference type="Proteomes" id="UP000698800">
    <property type="component" value="Unassembled WGS sequence"/>
</dbReference>
<evidence type="ECO:0000313" key="10">
    <source>
        <dbReference type="Proteomes" id="UP000698800"/>
    </source>
</evidence>
<evidence type="ECO:0000256" key="7">
    <source>
        <dbReference type="PROSITE-ProRule" id="PRU10141"/>
    </source>
</evidence>
<protein>
    <recommendedName>
        <fullName evidence="8">Protein kinase domain-containing protein</fullName>
    </recommendedName>
</protein>
<dbReference type="Pfam" id="PF13912">
    <property type="entry name" value="zf-C2H2_6"/>
    <property type="match status" value="2"/>
</dbReference>
<comment type="similarity">
    <text evidence="1">Belongs to the protein kinase superfamily. STE Ser/Thr protein kinase family. MAP kinase kinase kinase subfamily.</text>
</comment>
<dbReference type="InterPro" id="IPR008271">
    <property type="entry name" value="Ser/Thr_kinase_AS"/>
</dbReference>
<dbReference type="Gene3D" id="3.30.160.60">
    <property type="entry name" value="Classic Zinc Finger"/>
    <property type="match status" value="2"/>
</dbReference>
<dbReference type="Pfam" id="PF00069">
    <property type="entry name" value="Pkinase"/>
    <property type="match status" value="1"/>
</dbReference>
<accession>A0A9P8HWE4</accession>
<comment type="caution">
    <text evidence="9">The sequence shown here is derived from an EMBL/GenBank/DDBJ whole genome shotgun (WGS) entry which is preliminary data.</text>
</comment>